<name>A0ABQ3I0B5_9BACT</name>
<dbReference type="PANTHER" id="PTHR38593:SF1">
    <property type="entry name" value="BLR2558 PROTEIN"/>
    <property type="match status" value="1"/>
</dbReference>
<accession>A0ABQ3I0B5</accession>
<dbReference type="Gene3D" id="1.20.1260.10">
    <property type="match status" value="1"/>
</dbReference>
<dbReference type="EMBL" id="BNAG01000001">
    <property type="protein sequence ID" value="GHE52680.1"/>
    <property type="molecule type" value="Genomic_DNA"/>
</dbReference>
<gene>
    <name evidence="2" type="ORF">GCM10011340_03780</name>
</gene>
<evidence type="ECO:0000313" key="2">
    <source>
        <dbReference type="EMBL" id="GHE52680.1"/>
    </source>
</evidence>
<sequence>MKTLLRSQTRLLAIAIFLCIGFGLKAQETPKLNDTEIAHVGVVANQIDISYAEIAKSRSRNKAIVNFAETMVRDHKAFIEQAEKLVTRLGVSPQDNAVSQSLLEGAKQTREMLMTKSGKAFDKAYIDNEVAYHKIVIDALKNLLAAQASNDELRSFLEGIVPALEGHLKHAEMVQKSI</sequence>
<dbReference type="InterPro" id="IPR012347">
    <property type="entry name" value="Ferritin-like"/>
</dbReference>
<organism evidence="2 3">
    <name type="scientific">Roseivirga thermotolerans</name>
    <dbReference type="NCBI Taxonomy" id="1758176"/>
    <lineage>
        <taxon>Bacteria</taxon>
        <taxon>Pseudomonadati</taxon>
        <taxon>Bacteroidota</taxon>
        <taxon>Cytophagia</taxon>
        <taxon>Cytophagales</taxon>
        <taxon>Roseivirgaceae</taxon>
        <taxon>Roseivirga</taxon>
    </lineage>
</organism>
<proteinExistence type="predicted"/>
<evidence type="ECO:0000313" key="3">
    <source>
        <dbReference type="Proteomes" id="UP000658258"/>
    </source>
</evidence>
<reference evidence="3" key="1">
    <citation type="journal article" date="2019" name="Int. J. Syst. Evol. Microbiol.">
        <title>The Global Catalogue of Microorganisms (GCM) 10K type strain sequencing project: providing services to taxonomists for standard genome sequencing and annotation.</title>
        <authorList>
            <consortium name="The Broad Institute Genomics Platform"/>
            <consortium name="The Broad Institute Genome Sequencing Center for Infectious Disease"/>
            <person name="Wu L."/>
            <person name="Ma J."/>
        </authorList>
    </citation>
    <scope>NUCLEOTIDE SEQUENCE [LARGE SCALE GENOMIC DNA]</scope>
    <source>
        <strain evidence="3">CGMCC 1.15111</strain>
    </source>
</reference>
<protein>
    <submittedName>
        <fullName evidence="2">Membrane protein</fullName>
    </submittedName>
</protein>
<feature type="domain" description="DUF4142" evidence="1">
    <location>
        <begin position="33"/>
        <end position="173"/>
    </location>
</feature>
<dbReference type="PANTHER" id="PTHR38593">
    <property type="entry name" value="BLR2558 PROTEIN"/>
    <property type="match status" value="1"/>
</dbReference>
<dbReference type="InterPro" id="IPR025419">
    <property type="entry name" value="DUF4142"/>
</dbReference>
<dbReference type="Proteomes" id="UP000658258">
    <property type="component" value="Unassembled WGS sequence"/>
</dbReference>
<evidence type="ECO:0000259" key="1">
    <source>
        <dbReference type="Pfam" id="PF13628"/>
    </source>
</evidence>
<dbReference type="RefSeq" id="WP_189628490.1">
    <property type="nucleotide sequence ID" value="NZ_BNAG01000001.1"/>
</dbReference>
<comment type="caution">
    <text evidence="2">The sequence shown here is derived from an EMBL/GenBank/DDBJ whole genome shotgun (WGS) entry which is preliminary data.</text>
</comment>
<keyword evidence="3" id="KW-1185">Reference proteome</keyword>
<dbReference type="Pfam" id="PF13628">
    <property type="entry name" value="DUF4142"/>
    <property type="match status" value="1"/>
</dbReference>